<protein>
    <submittedName>
        <fullName evidence="2">Uncharacterized protein</fullName>
    </submittedName>
</protein>
<comment type="caution">
    <text evidence="2">The sequence shown here is derived from an EMBL/GenBank/DDBJ whole genome shotgun (WGS) entry which is preliminary data.</text>
</comment>
<feature type="chain" id="PRO_5040272030" evidence="1">
    <location>
        <begin position="31"/>
        <end position="481"/>
    </location>
</feature>
<keyword evidence="1" id="KW-0732">Signal</keyword>
<keyword evidence="3" id="KW-1185">Reference proteome</keyword>
<accession>A0A9P6NNQ3</accession>
<feature type="signal peptide" evidence="1">
    <location>
        <begin position="1"/>
        <end position="30"/>
    </location>
</feature>
<evidence type="ECO:0000256" key="1">
    <source>
        <dbReference type="SAM" id="SignalP"/>
    </source>
</evidence>
<proteinExistence type="predicted"/>
<dbReference type="OrthoDB" id="2503790at2759"/>
<organism evidence="2 3">
    <name type="scientific">Cronartium quercuum f. sp. fusiforme G11</name>
    <dbReference type="NCBI Taxonomy" id="708437"/>
    <lineage>
        <taxon>Eukaryota</taxon>
        <taxon>Fungi</taxon>
        <taxon>Dikarya</taxon>
        <taxon>Basidiomycota</taxon>
        <taxon>Pucciniomycotina</taxon>
        <taxon>Pucciniomycetes</taxon>
        <taxon>Pucciniales</taxon>
        <taxon>Coleosporiaceae</taxon>
        <taxon>Cronartium</taxon>
    </lineage>
</organism>
<reference evidence="2" key="1">
    <citation type="submission" date="2013-11" db="EMBL/GenBank/DDBJ databases">
        <title>Genome sequence of the fusiform rust pathogen reveals effectors for host alternation and coevolution with pine.</title>
        <authorList>
            <consortium name="DOE Joint Genome Institute"/>
            <person name="Smith K."/>
            <person name="Pendleton A."/>
            <person name="Kubisiak T."/>
            <person name="Anderson C."/>
            <person name="Salamov A."/>
            <person name="Aerts A."/>
            <person name="Riley R."/>
            <person name="Clum A."/>
            <person name="Lindquist E."/>
            <person name="Ence D."/>
            <person name="Campbell M."/>
            <person name="Kronenberg Z."/>
            <person name="Feau N."/>
            <person name="Dhillon B."/>
            <person name="Hamelin R."/>
            <person name="Burleigh J."/>
            <person name="Smith J."/>
            <person name="Yandell M."/>
            <person name="Nelson C."/>
            <person name="Grigoriev I."/>
            <person name="Davis J."/>
        </authorList>
    </citation>
    <scope>NUCLEOTIDE SEQUENCE</scope>
    <source>
        <strain evidence="2">G11</strain>
    </source>
</reference>
<evidence type="ECO:0000313" key="3">
    <source>
        <dbReference type="Proteomes" id="UP000886653"/>
    </source>
</evidence>
<dbReference type="Proteomes" id="UP000886653">
    <property type="component" value="Unassembled WGS sequence"/>
</dbReference>
<evidence type="ECO:0000313" key="2">
    <source>
        <dbReference type="EMBL" id="KAG0148902.1"/>
    </source>
</evidence>
<dbReference type="EMBL" id="MU167232">
    <property type="protein sequence ID" value="KAG0148902.1"/>
    <property type="molecule type" value="Genomic_DNA"/>
</dbReference>
<sequence>MVHKCGYFPFFFIPLTILFSAQGTIRQTSAYVSVPKTSIDTELIRKSIIITDTSGLFTKSLNEAEHVTSVSKPNFIVDQTKSRNLEHHVLCKRHGDCAAETYAHAIEEAKNKLKASGELLRGWDFKGENFDFYKIQLSRPGIDSLIDETNLEAWKDNAHFAPTPEVITQLIDWFSTKEHGDVLIERLENMVFSLKRAKAEQERLEKHTSTESLIWWSLAEMKEALHTMGQDHSFPTHVLIREVLGDPSLLKEYTLDQKNEKIEKLVNILNQPTQIRRLYSPKKKVGEGSAGRWGLSSGSRKYIDSLKFGNPENPLTKQYTRLMEKLLEDVDKVVKKLTGGEKLSKAEESQLELLALSNGLSGDHVLELGQLLADLRPEAIEKMSGEQLQYLKDRFSKLSEIPGVQGPMELKALFKIFQDRIGEGEVGLRILEGEKLRQRNMMVRALYHVQTGYIKIIKGFLEWFERLGKWISSSLIKAKPA</sequence>
<dbReference type="AlphaFoldDB" id="A0A9P6NNQ3"/>
<name>A0A9P6NNQ3_9BASI</name>
<gene>
    <name evidence="2" type="ORF">CROQUDRAFT_714262</name>
</gene>